<name>A0ABY3RQJ6_9MICO</name>
<proteinExistence type="predicted"/>
<sequence>MPWASEGNRRYRARARRWGVPYEPINRLHIFERDGWVCGICEEPVDRALEYPHPRSVSLDHIVPMSRGGGHLRRNVQCSHLACNIAKSDALAA</sequence>
<dbReference type="InterPro" id="IPR002711">
    <property type="entry name" value="HNH"/>
</dbReference>
<dbReference type="Pfam" id="PF01844">
    <property type="entry name" value="HNH"/>
    <property type="match status" value="1"/>
</dbReference>
<gene>
    <name evidence="2" type="ORF">K8F61_17160</name>
</gene>
<keyword evidence="2" id="KW-0540">Nuclease</keyword>
<evidence type="ECO:0000313" key="2">
    <source>
        <dbReference type="EMBL" id="UGS26334.1"/>
    </source>
</evidence>
<organism evidence="2 3">
    <name type="scientific">Microbacterium resistens</name>
    <dbReference type="NCBI Taxonomy" id="156977"/>
    <lineage>
        <taxon>Bacteria</taxon>
        <taxon>Bacillati</taxon>
        <taxon>Actinomycetota</taxon>
        <taxon>Actinomycetes</taxon>
        <taxon>Micrococcales</taxon>
        <taxon>Microbacteriaceae</taxon>
        <taxon>Microbacterium</taxon>
    </lineage>
</organism>
<dbReference type="GO" id="GO:0004519">
    <property type="term" value="F:endonuclease activity"/>
    <property type="evidence" value="ECO:0007669"/>
    <property type="project" value="UniProtKB-KW"/>
</dbReference>
<keyword evidence="3" id="KW-1185">Reference proteome</keyword>
<dbReference type="Gene3D" id="1.10.30.50">
    <property type="match status" value="1"/>
</dbReference>
<feature type="domain" description="HNH nuclease" evidence="1">
    <location>
        <begin position="25"/>
        <end position="85"/>
    </location>
</feature>
<dbReference type="InterPro" id="IPR003615">
    <property type="entry name" value="HNH_nuc"/>
</dbReference>
<evidence type="ECO:0000313" key="3">
    <source>
        <dbReference type="Proteomes" id="UP001199642"/>
    </source>
</evidence>
<evidence type="ECO:0000259" key="1">
    <source>
        <dbReference type="SMART" id="SM00507"/>
    </source>
</evidence>
<keyword evidence="2" id="KW-0378">Hydrolase</keyword>
<accession>A0ABY3RQJ6</accession>
<keyword evidence="2" id="KW-0255">Endonuclease</keyword>
<dbReference type="Proteomes" id="UP001199642">
    <property type="component" value="Chromosome"/>
</dbReference>
<dbReference type="CDD" id="cd00085">
    <property type="entry name" value="HNHc"/>
    <property type="match status" value="1"/>
</dbReference>
<dbReference type="SMART" id="SM00507">
    <property type="entry name" value="HNHc"/>
    <property type="match status" value="1"/>
</dbReference>
<dbReference type="EMBL" id="CP082781">
    <property type="protein sequence ID" value="UGS26334.1"/>
    <property type="molecule type" value="Genomic_DNA"/>
</dbReference>
<reference evidence="2 3" key="1">
    <citation type="submission" date="2023-01" db="EMBL/GenBank/DDBJ databases">
        <title>Characterization of estradiol degrading bacteria Microbacterium sp. MZT7 and reveal degrading genes through genome analysis.</title>
        <authorList>
            <person name="Hao P."/>
            <person name="Gao Y."/>
        </authorList>
    </citation>
    <scope>NUCLEOTIDE SEQUENCE [LARGE SCALE GENOMIC DNA]</scope>
    <source>
        <strain evidence="2 3">MZT7</strain>
    </source>
</reference>
<protein>
    <submittedName>
        <fullName evidence="2">HNH endonuclease</fullName>
    </submittedName>
</protein>